<keyword evidence="3" id="KW-1185">Reference proteome</keyword>
<evidence type="ECO:0000313" key="2">
    <source>
        <dbReference type="EMBL" id="GAA3379154.1"/>
    </source>
</evidence>
<name>A0ABP6SL49_9ACTN</name>
<evidence type="ECO:0000313" key="3">
    <source>
        <dbReference type="Proteomes" id="UP001499990"/>
    </source>
</evidence>
<feature type="region of interest" description="Disordered" evidence="1">
    <location>
        <begin position="77"/>
        <end position="96"/>
    </location>
</feature>
<evidence type="ECO:0000256" key="1">
    <source>
        <dbReference type="SAM" id="MobiDB-lite"/>
    </source>
</evidence>
<dbReference type="EMBL" id="BAAAYL010000001">
    <property type="protein sequence ID" value="GAA3379154.1"/>
    <property type="molecule type" value="Genomic_DNA"/>
</dbReference>
<gene>
    <name evidence="2" type="ORF">GCM10020367_61580</name>
</gene>
<comment type="caution">
    <text evidence="2">The sequence shown here is derived from an EMBL/GenBank/DDBJ whole genome shotgun (WGS) entry which is preliminary data.</text>
</comment>
<reference evidence="3" key="1">
    <citation type="journal article" date="2019" name="Int. J. Syst. Evol. Microbiol.">
        <title>The Global Catalogue of Microorganisms (GCM) 10K type strain sequencing project: providing services to taxonomists for standard genome sequencing and annotation.</title>
        <authorList>
            <consortium name="The Broad Institute Genomics Platform"/>
            <consortium name="The Broad Institute Genome Sequencing Center for Infectious Disease"/>
            <person name="Wu L."/>
            <person name="Ma J."/>
        </authorList>
    </citation>
    <scope>NUCLEOTIDE SEQUENCE [LARGE SCALE GENOMIC DNA]</scope>
    <source>
        <strain evidence="3">JCM 9651</strain>
    </source>
</reference>
<protein>
    <submittedName>
        <fullName evidence="2">Uncharacterized protein</fullName>
    </submittedName>
</protein>
<proteinExistence type="predicted"/>
<sequence length="146" mass="15182">MKDGPAAVLGAAQDDLADHTHQVPLSALGPGLQQHSQPAFRVPGVEVVLGQVRVRAGPPPGELVELPGPVRLAAERHHGQRRGAHGAGHPIGEEVRVVADVDRRRLPARWGEQKFRGEGPNGPLLGGGEGGVGDGVKAAWSMLPIS</sequence>
<accession>A0ABP6SL49</accession>
<dbReference type="RefSeq" id="WP_345043735.1">
    <property type="nucleotide sequence ID" value="NZ_BAAAYL010000001.1"/>
</dbReference>
<dbReference type="Proteomes" id="UP001499990">
    <property type="component" value="Unassembled WGS sequence"/>
</dbReference>
<organism evidence="2 3">
    <name type="scientific">Streptomyces sannanensis</name>
    <dbReference type="NCBI Taxonomy" id="285536"/>
    <lineage>
        <taxon>Bacteria</taxon>
        <taxon>Bacillati</taxon>
        <taxon>Actinomycetota</taxon>
        <taxon>Actinomycetes</taxon>
        <taxon>Kitasatosporales</taxon>
        <taxon>Streptomycetaceae</taxon>
        <taxon>Streptomyces</taxon>
    </lineage>
</organism>